<name>A0A3A3FUE3_9BURK</name>
<evidence type="ECO:0000313" key="8">
    <source>
        <dbReference type="EMBL" id="RJF97811.1"/>
    </source>
</evidence>
<dbReference type="OrthoDB" id="8766744at2"/>
<dbReference type="Pfam" id="PF01943">
    <property type="entry name" value="Polysacc_synt"/>
    <property type="match status" value="1"/>
</dbReference>
<keyword evidence="6 7" id="KW-0472">Membrane</keyword>
<comment type="subcellular location">
    <subcellularLocation>
        <location evidence="1">Cell membrane</location>
        <topology evidence="1">Multi-pass membrane protein</topology>
    </subcellularLocation>
</comment>
<keyword evidence="9" id="KW-1185">Reference proteome</keyword>
<organism evidence="8 9">
    <name type="scientific">Noviherbaspirillum saxi</name>
    <dbReference type="NCBI Taxonomy" id="2320863"/>
    <lineage>
        <taxon>Bacteria</taxon>
        <taxon>Pseudomonadati</taxon>
        <taxon>Pseudomonadota</taxon>
        <taxon>Betaproteobacteria</taxon>
        <taxon>Burkholderiales</taxon>
        <taxon>Oxalobacteraceae</taxon>
        <taxon>Noviherbaspirillum</taxon>
    </lineage>
</organism>
<feature type="transmembrane region" description="Helical" evidence="7">
    <location>
        <begin position="447"/>
        <end position="469"/>
    </location>
</feature>
<dbReference type="GO" id="GO:0005886">
    <property type="term" value="C:plasma membrane"/>
    <property type="evidence" value="ECO:0007669"/>
    <property type="project" value="UniProtKB-SubCell"/>
</dbReference>
<accession>A0A3A3FUE3</accession>
<dbReference type="AlphaFoldDB" id="A0A3A3FUE3"/>
<feature type="transmembrane region" description="Helical" evidence="7">
    <location>
        <begin position="422"/>
        <end position="440"/>
    </location>
</feature>
<evidence type="ECO:0000256" key="1">
    <source>
        <dbReference type="ARBA" id="ARBA00004651"/>
    </source>
</evidence>
<feature type="transmembrane region" description="Helical" evidence="7">
    <location>
        <begin position="304"/>
        <end position="324"/>
    </location>
</feature>
<protein>
    <recommendedName>
        <fullName evidence="10">Membrane protein involved in the export of O-antigen and teichoic acid</fullName>
    </recommendedName>
</protein>
<dbReference type="PANTHER" id="PTHR30250:SF10">
    <property type="entry name" value="LIPOPOLYSACCHARIDE BIOSYNTHESIS PROTEIN WZXC"/>
    <property type="match status" value="1"/>
</dbReference>
<feature type="transmembrane region" description="Helical" evidence="7">
    <location>
        <begin position="263"/>
        <end position="283"/>
    </location>
</feature>
<dbReference type="InterPro" id="IPR050833">
    <property type="entry name" value="Poly_Biosynth_Transport"/>
</dbReference>
<evidence type="ECO:0000256" key="4">
    <source>
        <dbReference type="ARBA" id="ARBA00022692"/>
    </source>
</evidence>
<dbReference type="PANTHER" id="PTHR30250">
    <property type="entry name" value="PST FAMILY PREDICTED COLANIC ACID TRANSPORTER"/>
    <property type="match status" value="1"/>
</dbReference>
<feature type="transmembrane region" description="Helical" evidence="7">
    <location>
        <begin position="379"/>
        <end position="402"/>
    </location>
</feature>
<keyword evidence="5 7" id="KW-1133">Transmembrane helix</keyword>
<evidence type="ECO:0000256" key="5">
    <source>
        <dbReference type="ARBA" id="ARBA00022989"/>
    </source>
</evidence>
<dbReference type="Proteomes" id="UP000265955">
    <property type="component" value="Unassembled WGS sequence"/>
</dbReference>
<evidence type="ECO:0000256" key="3">
    <source>
        <dbReference type="ARBA" id="ARBA00022475"/>
    </source>
</evidence>
<dbReference type="EMBL" id="QYUO01000001">
    <property type="protein sequence ID" value="RJF97811.1"/>
    <property type="molecule type" value="Genomic_DNA"/>
</dbReference>
<comment type="similarity">
    <text evidence="2">Belongs to the polysaccharide synthase family.</text>
</comment>
<feature type="transmembrane region" description="Helical" evidence="7">
    <location>
        <begin position="7"/>
        <end position="31"/>
    </location>
</feature>
<evidence type="ECO:0000256" key="6">
    <source>
        <dbReference type="ARBA" id="ARBA00023136"/>
    </source>
</evidence>
<proteinExistence type="inferred from homology"/>
<feature type="transmembrane region" description="Helical" evidence="7">
    <location>
        <begin position="180"/>
        <end position="199"/>
    </location>
</feature>
<feature type="transmembrane region" description="Helical" evidence="7">
    <location>
        <begin position="123"/>
        <end position="142"/>
    </location>
</feature>
<gene>
    <name evidence="8" type="ORF">D3871_04180</name>
</gene>
<keyword evidence="3" id="KW-1003">Cell membrane</keyword>
<evidence type="ECO:0000256" key="7">
    <source>
        <dbReference type="SAM" id="Phobius"/>
    </source>
</evidence>
<feature type="transmembrane region" description="Helical" evidence="7">
    <location>
        <begin position="336"/>
        <end position="359"/>
    </location>
</feature>
<feature type="transmembrane region" description="Helical" evidence="7">
    <location>
        <begin position="154"/>
        <end position="174"/>
    </location>
</feature>
<feature type="transmembrane region" description="Helical" evidence="7">
    <location>
        <begin position="37"/>
        <end position="57"/>
    </location>
</feature>
<dbReference type="RefSeq" id="WP_119767757.1">
    <property type="nucleotide sequence ID" value="NZ_QYUO01000001.1"/>
</dbReference>
<comment type="caution">
    <text evidence="8">The sequence shown here is derived from an EMBL/GenBank/DDBJ whole genome shotgun (WGS) entry which is preliminary data.</text>
</comment>
<reference evidence="9" key="1">
    <citation type="submission" date="2018-09" db="EMBL/GenBank/DDBJ databases">
        <authorList>
            <person name="Zhu H."/>
        </authorList>
    </citation>
    <scope>NUCLEOTIDE SEQUENCE [LARGE SCALE GENOMIC DNA]</scope>
    <source>
        <strain evidence="9">K1R23-30</strain>
    </source>
</reference>
<dbReference type="InterPro" id="IPR002797">
    <property type="entry name" value="Polysacc_synth"/>
</dbReference>
<sequence length="492" mass="52448">MPILRFFTFNLLGHVLPMLVALVSVPVIAHVAGVERLGALGIVWALVGYFGFLDFGLSRVVTRRVASAADQGELAAELAVLRGFLWWRALPALLAIGAVLWAVRPLFQPHLPPGALGVELATGWVWIAWSIPVTLATNWLRGTLEGVHRFARVNVLRTIFGAWTYAAPAVAALISPTLDAMIAAIVVGRVLALLSHALACLRAEPAILLGVARPSGMRQFFHEGGWITISNVIGPLMVYSDRFVLAALLPPKAVAWYVTSQEVMLRTLVIPGALAGVLFPKFAGRRDGDSEVPLIALYERGIRVSAALMLPLAALAAAGAYDGLRLWLGESFAANGYRVVEIVAVGIFVNAIAHLPFAWLQATGRSDLTARIHLIELPLYAAGLFAAVSTGGIVGAAALWTVRITVDCLLLLSFAGRDGIGPAARPLLAGMLLVIAAGLCSGPEWSWPWRIAICTLATLGGVLVSWLVILSPGDRDELLRRSRQGVGNQLSP</sequence>
<feature type="transmembrane region" description="Helical" evidence="7">
    <location>
        <begin position="85"/>
        <end position="103"/>
    </location>
</feature>
<keyword evidence="4 7" id="KW-0812">Transmembrane</keyword>
<evidence type="ECO:0000256" key="2">
    <source>
        <dbReference type="ARBA" id="ARBA00007430"/>
    </source>
</evidence>
<feature type="transmembrane region" description="Helical" evidence="7">
    <location>
        <begin position="220"/>
        <end position="239"/>
    </location>
</feature>
<evidence type="ECO:0008006" key="10">
    <source>
        <dbReference type="Google" id="ProtNLM"/>
    </source>
</evidence>
<evidence type="ECO:0000313" key="9">
    <source>
        <dbReference type="Proteomes" id="UP000265955"/>
    </source>
</evidence>